<dbReference type="Proteomes" id="UP001187192">
    <property type="component" value="Unassembled WGS sequence"/>
</dbReference>
<evidence type="ECO:0000313" key="2">
    <source>
        <dbReference type="EMBL" id="GMN47034.1"/>
    </source>
</evidence>
<sequence length="139" mass="15800">MVANVSYVSDGSDQEQVHYVNNQNYNYRPNNLPTHYHPGLRNHENFSYVSGTNEQAEKQSFGKDISKYMSRNKDRYSNKYRPSSVRGSTGQPPRRGFSLGLGSVARPVYWVLTVVCSRSLKGSYFEDQQPNRGGGRLTL</sequence>
<keyword evidence="3" id="KW-1185">Reference proteome</keyword>
<evidence type="ECO:0000313" key="3">
    <source>
        <dbReference type="Proteomes" id="UP001187192"/>
    </source>
</evidence>
<gene>
    <name evidence="2" type="ORF">TIFTF001_016224</name>
</gene>
<dbReference type="AlphaFoldDB" id="A0AA88DIT1"/>
<feature type="region of interest" description="Disordered" evidence="1">
    <location>
        <begin position="52"/>
        <end position="96"/>
    </location>
</feature>
<accession>A0AA88DIT1</accession>
<feature type="compositionally biased region" description="Basic and acidic residues" evidence="1">
    <location>
        <begin position="55"/>
        <end position="77"/>
    </location>
</feature>
<comment type="caution">
    <text evidence="2">The sequence shown here is derived from an EMBL/GenBank/DDBJ whole genome shotgun (WGS) entry which is preliminary data.</text>
</comment>
<reference evidence="2" key="1">
    <citation type="submission" date="2023-07" db="EMBL/GenBank/DDBJ databases">
        <title>draft genome sequence of fig (Ficus carica).</title>
        <authorList>
            <person name="Takahashi T."/>
            <person name="Nishimura K."/>
        </authorList>
    </citation>
    <scope>NUCLEOTIDE SEQUENCE</scope>
</reference>
<name>A0AA88DIT1_FICCA</name>
<organism evidence="2 3">
    <name type="scientific">Ficus carica</name>
    <name type="common">Common fig</name>
    <dbReference type="NCBI Taxonomy" id="3494"/>
    <lineage>
        <taxon>Eukaryota</taxon>
        <taxon>Viridiplantae</taxon>
        <taxon>Streptophyta</taxon>
        <taxon>Embryophyta</taxon>
        <taxon>Tracheophyta</taxon>
        <taxon>Spermatophyta</taxon>
        <taxon>Magnoliopsida</taxon>
        <taxon>eudicotyledons</taxon>
        <taxon>Gunneridae</taxon>
        <taxon>Pentapetalae</taxon>
        <taxon>rosids</taxon>
        <taxon>fabids</taxon>
        <taxon>Rosales</taxon>
        <taxon>Moraceae</taxon>
        <taxon>Ficeae</taxon>
        <taxon>Ficus</taxon>
    </lineage>
</organism>
<evidence type="ECO:0000256" key="1">
    <source>
        <dbReference type="SAM" id="MobiDB-lite"/>
    </source>
</evidence>
<protein>
    <submittedName>
        <fullName evidence="2">Uncharacterized protein</fullName>
    </submittedName>
</protein>
<proteinExistence type="predicted"/>
<dbReference type="EMBL" id="BTGU01000024">
    <property type="protein sequence ID" value="GMN47034.1"/>
    <property type="molecule type" value="Genomic_DNA"/>
</dbReference>